<keyword evidence="3" id="KW-1185">Reference proteome</keyword>
<feature type="compositionally biased region" description="Basic residues" evidence="1">
    <location>
        <begin position="55"/>
        <end position="65"/>
    </location>
</feature>
<dbReference type="EMBL" id="CABPRJ010000989">
    <property type="protein sequence ID" value="VVC34285.1"/>
    <property type="molecule type" value="Genomic_DNA"/>
</dbReference>
<name>A0A5E4MSC0_9HEMI</name>
<reference evidence="2 3" key="1">
    <citation type="submission" date="2019-08" db="EMBL/GenBank/DDBJ databases">
        <authorList>
            <person name="Alioto T."/>
            <person name="Alioto T."/>
            <person name="Gomez Garrido J."/>
        </authorList>
    </citation>
    <scope>NUCLEOTIDE SEQUENCE [LARGE SCALE GENOMIC DNA]</scope>
</reference>
<feature type="region of interest" description="Disordered" evidence="1">
    <location>
        <begin position="11"/>
        <end position="81"/>
    </location>
</feature>
<gene>
    <name evidence="2" type="ORF">CINCED_3A020074</name>
</gene>
<evidence type="ECO:0000256" key="1">
    <source>
        <dbReference type="SAM" id="MobiDB-lite"/>
    </source>
</evidence>
<protein>
    <submittedName>
        <fullName evidence="2">Uncharacterized protein</fullName>
    </submittedName>
</protein>
<feature type="compositionally biased region" description="Basic and acidic residues" evidence="1">
    <location>
        <begin position="42"/>
        <end position="54"/>
    </location>
</feature>
<organism evidence="2 3">
    <name type="scientific">Cinara cedri</name>
    <dbReference type="NCBI Taxonomy" id="506608"/>
    <lineage>
        <taxon>Eukaryota</taxon>
        <taxon>Metazoa</taxon>
        <taxon>Ecdysozoa</taxon>
        <taxon>Arthropoda</taxon>
        <taxon>Hexapoda</taxon>
        <taxon>Insecta</taxon>
        <taxon>Pterygota</taxon>
        <taxon>Neoptera</taxon>
        <taxon>Paraneoptera</taxon>
        <taxon>Hemiptera</taxon>
        <taxon>Sternorrhyncha</taxon>
        <taxon>Aphidomorpha</taxon>
        <taxon>Aphidoidea</taxon>
        <taxon>Aphididae</taxon>
        <taxon>Lachninae</taxon>
        <taxon>Cinara</taxon>
    </lineage>
</organism>
<dbReference type="Proteomes" id="UP000325440">
    <property type="component" value="Unassembled WGS sequence"/>
</dbReference>
<sequence>MEMWIRRRLLRISRTESKRHSPNSRGDKSTDTDRRIMKRKTHETLNKTRPLRDRRNGRKTQRTRKKSDAVEDIRRRDNRNGRTRRVFAYENSGVKERIAEIYLSFTMTRPGL</sequence>
<feature type="compositionally biased region" description="Basic and acidic residues" evidence="1">
    <location>
        <begin position="66"/>
        <end position="80"/>
    </location>
</feature>
<evidence type="ECO:0000313" key="3">
    <source>
        <dbReference type="Proteomes" id="UP000325440"/>
    </source>
</evidence>
<dbReference type="AlphaFoldDB" id="A0A5E4MSC0"/>
<evidence type="ECO:0000313" key="2">
    <source>
        <dbReference type="EMBL" id="VVC34285.1"/>
    </source>
</evidence>
<accession>A0A5E4MSC0</accession>
<feature type="compositionally biased region" description="Basic and acidic residues" evidence="1">
    <location>
        <begin position="13"/>
        <end position="35"/>
    </location>
</feature>
<proteinExistence type="predicted"/>